<evidence type="ECO:0000313" key="2">
    <source>
        <dbReference type="Proteomes" id="UP000297891"/>
    </source>
</evidence>
<organism evidence="1 2">
    <name type="scientific">Leptospira brenneri</name>
    <dbReference type="NCBI Taxonomy" id="2023182"/>
    <lineage>
        <taxon>Bacteria</taxon>
        <taxon>Pseudomonadati</taxon>
        <taxon>Spirochaetota</taxon>
        <taxon>Spirochaetia</taxon>
        <taxon>Leptospirales</taxon>
        <taxon>Leptospiraceae</taxon>
        <taxon>Leptospira</taxon>
    </lineage>
</organism>
<comment type="caution">
    <text evidence="1">The sequence shown here is derived from an EMBL/GenBank/DDBJ whole genome shotgun (WGS) entry which is preliminary data.</text>
</comment>
<dbReference type="InterPro" id="IPR039060">
    <property type="entry name" value="Antitox_HigA"/>
</dbReference>
<dbReference type="Gene3D" id="1.10.260.40">
    <property type="entry name" value="lambda repressor-like DNA-binding domains"/>
    <property type="match status" value="1"/>
</dbReference>
<protein>
    <submittedName>
        <fullName evidence="1">Transcriptional regulator</fullName>
    </submittedName>
</protein>
<evidence type="ECO:0000313" key="1">
    <source>
        <dbReference type="EMBL" id="TGK92461.1"/>
    </source>
</evidence>
<dbReference type="GO" id="GO:0006355">
    <property type="term" value="P:regulation of DNA-templated transcription"/>
    <property type="evidence" value="ECO:0007669"/>
    <property type="project" value="InterPro"/>
</dbReference>
<reference evidence="1" key="1">
    <citation type="journal article" date="2019" name="PLoS Negl. Trop. Dis.">
        <title>Revisiting the worldwide diversity of Leptospira species in the environment.</title>
        <authorList>
            <person name="Vincent A.T."/>
            <person name="Schiettekatte O."/>
            <person name="Bourhy P."/>
            <person name="Veyrier F.J."/>
            <person name="Picardeau M."/>
        </authorList>
    </citation>
    <scope>NUCLEOTIDE SEQUENCE [LARGE SCALE GENOMIC DNA]</scope>
    <source>
        <strain evidence="1">201800277</strain>
    </source>
</reference>
<dbReference type="RefSeq" id="WP_100792376.1">
    <property type="nucleotide sequence ID" value="NZ_NPDQ01000013.1"/>
</dbReference>
<dbReference type="PANTHER" id="PTHR40455">
    <property type="entry name" value="ANTITOXIN HIGA"/>
    <property type="match status" value="1"/>
</dbReference>
<sequence length="134" mass="15402">MNIKPIKNQKDHLEALSEIEKLWDAKKNTPEYDKLDILITLVDAYETKHYPIEDPDPIEALKSVMDDMNMKSVDLGNLIGGRSRATEILNRKRKLTLEMIRKINQNLGIPTDILVKEYKVKTTKTGRKRTPSVA</sequence>
<dbReference type="EMBL" id="RQFP01000010">
    <property type="protein sequence ID" value="TGK92461.1"/>
    <property type="molecule type" value="Genomic_DNA"/>
</dbReference>
<dbReference type="AlphaFoldDB" id="A0A2M9XX03"/>
<gene>
    <name evidence="1" type="ORF">EHQ30_13100</name>
</gene>
<accession>A0A2M9XX03</accession>
<keyword evidence="2" id="KW-1185">Reference proteome</keyword>
<dbReference type="SUPFAM" id="SSF47413">
    <property type="entry name" value="lambda repressor-like DNA-binding domains"/>
    <property type="match status" value="1"/>
</dbReference>
<proteinExistence type="predicted"/>
<dbReference type="OrthoDB" id="9796786at2"/>
<dbReference type="Proteomes" id="UP000297891">
    <property type="component" value="Unassembled WGS sequence"/>
</dbReference>
<dbReference type="InterPro" id="IPR010982">
    <property type="entry name" value="Lambda_DNA-bd_dom_sf"/>
</dbReference>
<name>A0A2M9XX03_9LEPT</name>
<dbReference type="GO" id="GO:0001046">
    <property type="term" value="F:core promoter sequence-specific DNA binding"/>
    <property type="evidence" value="ECO:0007669"/>
    <property type="project" value="TreeGrafter"/>
</dbReference>
<dbReference type="PANTHER" id="PTHR40455:SF1">
    <property type="entry name" value="ANTITOXIN HIGA"/>
    <property type="match status" value="1"/>
</dbReference>